<keyword evidence="2" id="KW-1185">Reference proteome</keyword>
<dbReference type="AlphaFoldDB" id="A0A9P5NKQ1"/>
<proteinExistence type="predicted"/>
<organism evidence="1 2">
    <name type="scientific">Gymnopilus junonius</name>
    <name type="common">Spectacular rustgill mushroom</name>
    <name type="synonym">Gymnopilus spectabilis subsp. junonius</name>
    <dbReference type="NCBI Taxonomy" id="109634"/>
    <lineage>
        <taxon>Eukaryota</taxon>
        <taxon>Fungi</taxon>
        <taxon>Dikarya</taxon>
        <taxon>Basidiomycota</taxon>
        <taxon>Agaricomycotina</taxon>
        <taxon>Agaricomycetes</taxon>
        <taxon>Agaricomycetidae</taxon>
        <taxon>Agaricales</taxon>
        <taxon>Agaricineae</taxon>
        <taxon>Hymenogastraceae</taxon>
        <taxon>Gymnopilus</taxon>
    </lineage>
</organism>
<comment type="caution">
    <text evidence="1">The sequence shown here is derived from an EMBL/GenBank/DDBJ whole genome shotgun (WGS) entry which is preliminary data.</text>
</comment>
<evidence type="ECO:0000313" key="2">
    <source>
        <dbReference type="Proteomes" id="UP000724874"/>
    </source>
</evidence>
<reference evidence="1" key="1">
    <citation type="submission" date="2020-11" db="EMBL/GenBank/DDBJ databases">
        <authorList>
            <consortium name="DOE Joint Genome Institute"/>
            <person name="Ahrendt S."/>
            <person name="Riley R."/>
            <person name="Andreopoulos W."/>
            <person name="LaButti K."/>
            <person name="Pangilinan J."/>
            <person name="Ruiz-duenas F.J."/>
            <person name="Barrasa J.M."/>
            <person name="Sanchez-Garcia M."/>
            <person name="Camarero S."/>
            <person name="Miyauchi S."/>
            <person name="Serrano A."/>
            <person name="Linde D."/>
            <person name="Babiker R."/>
            <person name="Drula E."/>
            <person name="Ayuso-Fernandez I."/>
            <person name="Pacheco R."/>
            <person name="Padilla G."/>
            <person name="Ferreira P."/>
            <person name="Barriuso J."/>
            <person name="Kellner H."/>
            <person name="Castanera R."/>
            <person name="Alfaro M."/>
            <person name="Ramirez L."/>
            <person name="Pisabarro A.G."/>
            <person name="Kuo A."/>
            <person name="Tritt A."/>
            <person name="Lipzen A."/>
            <person name="He G."/>
            <person name="Yan M."/>
            <person name="Ng V."/>
            <person name="Cullen D."/>
            <person name="Martin F."/>
            <person name="Rosso M.-N."/>
            <person name="Henrissat B."/>
            <person name="Hibbett D."/>
            <person name="Martinez A.T."/>
            <person name="Grigoriev I.V."/>
        </authorList>
    </citation>
    <scope>NUCLEOTIDE SEQUENCE</scope>
    <source>
        <strain evidence="1">AH 44721</strain>
    </source>
</reference>
<sequence>MSVCKSIYVVPRRGCGILNAYHVQLNTLNSVYCLFLATTTLCFLKKRRPSLEAVLSPPMPSYGHGASDFRHSGTESSSLERLTPLSPASSLCLIWQESVAGLDTTGHLVRRVQGTNFLIMLIGQIYELSGVCYGDGLGPSLNRNPLLVPPVIIVSFQVCKLGADQTGREKGWHWAQV</sequence>
<gene>
    <name evidence="1" type="ORF">CPB84DRAFT_1783267</name>
</gene>
<evidence type="ECO:0000313" key="1">
    <source>
        <dbReference type="EMBL" id="KAF8893727.1"/>
    </source>
</evidence>
<dbReference type="Proteomes" id="UP000724874">
    <property type="component" value="Unassembled WGS sequence"/>
</dbReference>
<accession>A0A9P5NKQ1</accession>
<protein>
    <submittedName>
        <fullName evidence="1">Uncharacterized protein</fullName>
    </submittedName>
</protein>
<name>A0A9P5NKQ1_GYMJU</name>
<dbReference type="EMBL" id="JADNYJ010000066">
    <property type="protein sequence ID" value="KAF8893727.1"/>
    <property type="molecule type" value="Genomic_DNA"/>
</dbReference>